<evidence type="ECO:0000313" key="3">
    <source>
        <dbReference type="Proteomes" id="UP000003675"/>
    </source>
</evidence>
<accession>C8P917</accession>
<organism evidence="1 3">
    <name type="scientific">Limosilactobacillus antri DSM 16041</name>
    <dbReference type="NCBI Taxonomy" id="525309"/>
    <lineage>
        <taxon>Bacteria</taxon>
        <taxon>Bacillati</taxon>
        <taxon>Bacillota</taxon>
        <taxon>Bacilli</taxon>
        <taxon>Lactobacillales</taxon>
        <taxon>Lactobacillaceae</taxon>
        <taxon>Limosilactobacillus</taxon>
    </lineage>
</organism>
<evidence type="ECO:0000313" key="1">
    <source>
        <dbReference type="EMBL" id="EEW53088.1"/>
    </source>
</evidence>
<reference evidence="1 3" key="1">
    <citation type="submission" date="2009-09" db="EMBL/GenBank/DDBJ databases">
        <authorList>
            <person name="Qin X."/>
            <person name="Bachman B."/>
            <person name="Battles P."/>
            <person name="Bell A."/>
            <person name="Bess C."/>
            <person name="Bickham C."/>
            <person name="Chaboub L."/>
            <person name="Chen D."/>
            <person name="Coyle M."/>
            <person name="Deiros D.R."/>
            <person name="Dinh H."/>
            <person name="Forbes L."/>
            <person name="Fowler G."/>
            <person name="Francisco L."/>
            <person name="Fu Q."/>
            <person name="Gubbala S."/>
            <person name="Hale W."/>
            <person name="Han Y."/>
            <person name="Hemphill L."/>
            <person name="Highlander S.K."/>
            <person name="Hirani K."/>
            <person name="Hogues M."/>
            <person name="Jackson L."/>
            <person name="Jakkamsetti A."/>
            <person name="Javaid M."/>
            <person name="Jiang H."/>
            <person name="Korchina V."/>
            <person name="Kovar C."/>
            <person name="Lara F."/>
            <person name="Lee S."/>
            <person name="Mata R."/>
            <person name="Mathew T."/>
            <person name="Moen C."/>
            <person name="Morales K."/>
            <person name="Munidasa M."/>
            <person name="Nazareth L."/>
            <person name="Ngo R."/>
            <person name="Nguyen L."/>
            <person name="Okwuonu G."/>
            <person name="Ongeri F."/>
            <person name="Patil S."/>
            <person name="Petrosino J."/>
            <person name="Pham C."/>
            <person name="Pham P."/>
            <person name="Pu L.-L."/>
            <person name="Puazo M."/>
            <person name="Raj R."/>
            <person name="Reid J."/>
            <person name="Rouhana J."/>
            <person name="Saada N."/>
            <person name="Shang Y."/>
            <person name="Simmons D."/>
            <person name="Thornton R."/>
            <person name="Warren J."/>
            <person name="Weissenberger G."/>
            <person name="Zhang J."/>
            <person name="Zhang L."/>
            <person name="Zhou C."/>
            <person name="Zhu D."/>
            <person name="Muzny D."/>
            <person name="Worley K."/>
            <person name="Gibbs R."/>
        </authorList>
    </citation>
    <scope>NUCLEOTIDE SEQUENCE [LARGE SCALE GENOMIC DNA]</scope>
    <source>
        <strain evidence="1 3">DSM 16041</strain>
    </source>
</reference>
<sequence>MNSLDDAALDKAFDNISFDHPVTEHDRRVMKQLWKEYIKTKKASPTYVENAE</sequence>
<reference evidence="2 4" key="2">
    <citation type="journal article" date="2015" name="Genome Announc.">
        <title>Expanding the biotechnology potential of lactobacilli through comparative genomics of 213 strains and associated genera.</title>
        <authorList>
            <person name="Sun Z."/>
            <person name="Harris H.M."/>
            <person name="McCann A."/>
            <person name="Guo C."/>
            <person name="Argimon S."/>
            <person name="Zhang W."/>
            <person name="Yang X."/>
            <person name="Jeffery I.B."/>
            <person name="Cooney J.C."/>
            <person name="Kagawa T.F."/>
            <person name="Liu W."/>
            <person name="Song Y."/>
            <person name="Salvetti E."/>
            <person name="Wrobel A."/>
            <person name="Rasinkangas P."/>
            <person name="Parkhill J."/>
            <person name="Rea M.C."/>
            <person name="O'Sullivan O."/>
            <person name="Ritari J."/>
            <person name="Douillard F.P."/>
            <person name="Paul Ross R."/>
            <person name="Yang R."/>
            <person name="Briner A.E."/>
            <person name="Felis G.E."/>
            <person name="de Vos W.M."/>
            <person name="Barrangou R."/>
            <person name="Klaenhammer T.R."/>
            <person name="Caufield P.W."/>
            <person name="Cui Y."/>
            <person name="Zhang H."/>
            <person name="O'Toole P.W."/>
        </authorList>
    </citation>
    <scope>NUCLEOTIDE SEQUENCE [LARGE SCALE GENOMIC DNA]</scope>
    <source>
        <strain evidence="2 4">DSM 16041</strain>
    </source>
</reference>
<name>C8P917_9LACO</name>
<protein>
    <submittedName>
        <fullName evidence="1">Uncharacterized protein</fullName>
    </submittedName>
</protein>
<evidence type="ECO:0000313" key="4">
    <source>
        <dbReference type="Proteomes" id="UP000051883"/>
    </source>
</evidence>
<dbReference type="Proteomes" id="UP000051883">
    <property type="component" value="Unassembled WGS sequence"/>
</dbReference>
<dbReference type="AlphaFoldDB" id="C8P917"/>
<proteinExistence type="predicted"/>
<keyword evidence="4" id="KW-1185">Reference proteome</keyword>
<dbReference type="RefSeq" id="WP_007123357.1">
    <property type="nucleotide sequence ID" value="NZ_AZDK01000004.1"/>
</dbReference>
<dbReference type="EMBL" id="AZDK01000004">
    <property type="protein sequence ID" value="KRK60409.1"/>
    <property type="molecule type" value="Genomic_DNA"/>
</dbReference>
<dbReference type="STRING" id="525309.HMPREF0494_1811"/>
<comment type="caution">
    <text evidence="1">The sequence shown here is derived from an EMBL/GenBank/DDBJ whole genome shotgun (WGS) entry which is preliminary data.</text>
</comment>
<evidence type="ECO:0000313" key="2">
    <source>
        <dbReference type="EMBL" id="KRK60409.1"/>
    </source>
</evidence>
<dbReference type="PATRIC" id="fig|525309.8.peg.1499"/>
<gene>
    <name evidence="2" type="ORF">FC31_GL001474</name>
    <name evidence="1" type="ORF">HMPREF0494_1811</name>
</gene>
<dbReference type="eggNOG" id="ENOG502ZYTP">
    <property type="taxonomic scope" value="Bacteria"/>
</dbReference>
<dbReference type="HOGENOM" id="CLU_3080956_0_0_9"/>
<dbReference type="EMBL" id="ACLL01000051">
    <property type="protein sequence ID" value="EEW53088.1"/>
    <property type="molecule type" value="Genomic_DNA"/>
</dbReference>
<dbReference type="Proteomes" id="UP000003675">
    <property type="component" value="Unassembled WGS sequence"/>
</dbReference>